<evidence type="ECO:0000313" key="4">
    <source>
        <dbReference type="Proteomes" id="UP000291301"/>
    </source>
</evidence>
<protein>
    <recommendedName>
        <fullName evidence="5">Cobalt transporter</fullName>
    </recommendedName>
</protein>
<dbReference type="AlphaFoldDB" id="A0A4R0P8S7"/>
<evidence type="ECO:0000256" key="2">
    <source>
        <dbReference type="SAM" id="SignalP"/>
    </source>
</evidence>
<gene>
    <name evidence="3" type="ORF">E0D97_15370</name>
</gene>
<feature type="signal peptide" evidence="2">
    <location>
        <begin position="1"/>
        <end position="28"/>
    </location>
</feature>
<feature type="region of interest" description="Disordered" evidence="1">
    <location>
        <begin position="40"/>
        <end position="84"/>
    </location>
</feature>
<name>A0A4R0P8S7_9HYPH</name>
<dbReference type="Proteomes" id="UP000291301">
    <property type="component" value="Unassembled WGS sequence"/>
</dbReference>
<dbReference type="RefSeq" id="WP_131570533.1">
    <property type="nucleotide sequence ID" value="NZ_JAINFK010000005.1"/>
</dbReference>
<evidence type="ECO:0000256" key="1">
    <source>
        <dbReference type="SAM" id="MobiDB-lite"/>
    </source>
</evidence>
<reference evidence="3 4" key="1">
    <citation type="journal article" date="2015" name="Antonie Van Leeuwenhoek">
        <title>Oricola cellulosilytica gen. nov., sp. nov., a cellulose-degrading bacterium of the family Phyllobacteriaceae isolated from surface seashore water, and emended descriptions of Mesorhizobium loti and Phyllobacterium myrsinacearum.</title>
        <authorList>
            <person name="Hameed A."/>
            <person name="Shahina M."/>
            <person name="Lai W.A."/>
            <person name="Lin S.Y."/>
            <person name="Young L.S."/>
            <person name="Liu Y.C."/>
            <person name="Hsu Y.H."/>
            <person name="Young C.C."/>
        </authorList>
    </citation>
    <scope>NUCLEOTIDE SEQUENCE [LARGE SCALE GENOMIC DNA]</scope>
    <source>
        <strain evidence="3 4">KCTC 52183</strain>
    </source>
</reference>
<sequence>MSFRPHSTVLRLAIALAMTLSLLSPANAFPTAFAEAQHHAEMQAEFAEHGHVHDDAGEGEHAPGQGHHPADHSHETPSPYAGAVSVMPPDGCDWHPLAHGFPYFEAGSRLDRPPRPIFVT</sequence>
<dbReference type="OrthoDB" id="7596688at2"/>
<feature type="compositionally biased region" description="Basic and acidic residues" evidence="1">
    <location>
        <begin position="40"/>
        <end position="61"/>
    </location>
</feature>
<keyword evidence="2" id="KW-0732">Signal</keyword>
<proteinExistence type="predicted"/>
<comment type="caution">
    <text evidence="3">The sequence shown here is derived from an EMBL/GenBank/DDBJ whole genome shotgun (WGS) entry which is preliminary data.</text>
</comment>
<evidence type="ECO:0008006" key="5">
    <source>
        <dbReference type="Google" id="ProtNLM"/>
    </source>
</evidence>
<accession>A0A4R0P8S7</accession>
<organism evidence="3 4">
    <name type="scientific">Oricola cellulosilytica</name>
    <dbReference type="NCBI Taxonomy" id="1429082"/>
    <lineage>
        <taxon>Bacteria</taxon>
        <taxon>Pseudomonadati</taxon>
        <taxon>Pseudomonadota</taxon>
        <taxon>Alphaproteobacteria</taxon>
        <taxon>Hyphomicrobiales</taxon>
        <taxon>Ahrensiaceae</taxon>
        <taxon>Oricola</taxon>
    </lineage>
</organism>
<keyword evidence="4" id="KW-1185">Reference proteome</keyword>
<dbReference type="EMBL" id="SJST01000007">
    <property type="protein sequence ID" value="TCD12381.1"/>
    <property type="molecule type" value="Genomic_DNA"/>
</dbReference>
<feature type="chain" id="PRO_5020569163" description="Cobalt transporter" evidence="2">
    <location>
        <begin position="29"/>
        <end position="120"/>
    </location>
</feature>
<evidence type="ECO:0000313" key="3">
    <source>
        <dbReference type="EMBL" id="TCD12381.1"/>
    </source>
</evidence>